<evidence type="ECO:0000313" key="2">
    <source>
        <dbReference type="Proteomes" id="UP001275315"/>
    </source>
</evidence>
<dbReference type="RefSeq" id="WP_320379791.1">
    <property type="nucleotide sequence ID" value="NZ_JAWDIQ010000001.1"/>
</dbReference>
<keyword evidence="2" id="KW-1185">Reference proteome</keyword>
<organism evidence="1 2">
    <name type="scientific">Paracerasibacillus soli</name>
    <dbReference type="NCBI Taxonomy" id="480284"/>
    <lineage>
        <taxon>Bacteria</taxon>
        <taxon>Bacillati</taxon>
        <taxon>Bacillota</taxon>
        <taxon>Bacilli</taxon>
        <taxon>Bacillales</taxon>
        <taxon>Bacillaceae</taxon>
        <taxon>Paracerasibacillus</taxon>
    </lineage>
</organism>
<name>A0ABU5CQV4_9BACI</name>
<reference evidence="1 2" key="1">
    <citation type="submission" date="2023-10" db="EMBL/GenBank/DDBJ databases">
        <title>Virgibacillus soli CC-YMP-6 genome.</title>
        <authorList>
            <person name="Miliotis G."/>
            <person name="Sengupta P."/>
            <person name="Hameed A."/>
            <person name="Chuvochina M."/>
            <person name="Mcdonagh F."/>
            <person name="Simpson A.C."/>
            <person name="Singh N.K."/>
            <person name="Rekha P.D."/>
            <person name="Raman K."/>
            <person name="Hugenholtz P."/>
            <person name="Venkateswaran K."/>
        </authorList>
    </citation>
    <scope>NUCLEOTIDE SEQUENCE [LARGE SCALE GENOMIC DNA]</scope>
    <source>
        <strain evidence="1 2">CC-YMP-6</strain>
    </source>
</reference>
<accession>A0ABU5CQV4</accession>
<dbReference type="InterPro" id="IPR025004">
    <property type="entry name" value="SenN/SenS"/>
</dbReference>
<proteinExistence type="predicted"/>
<sequence length="49" mass="6024">MSLKRRYSFDELVRVNRERILEDRKLMDKIEQNIENRISQSLKESKKEA</sequence>
<dbReference type="EMBL" id="JAWDIQ010000001">
    <property type="protein sequence ID" value="MDY0408236.1"/>
    <property type="molecule type" value="Genomic_DNA"/>
</dbReference>
<comment type="caution">
    <text evidence="1">The sequence shown here is derived from an EMBL/GenBank/DDBJ whole genome shotgun (WGS) entry which is preliminary data.</text>
</comment>
<dbReference type="Pfam" id="PF13040">
    <property type="entry name" value="Fur_reg_FbpB"/>
    <property type="match status" value="1"/>
</dbReference>
<dbReference type="Proteomes" id="UP001275315">
    <property type="component" value="Unassembled WGS sequence"/>
</dbReference>
<protein>
    <submittedName>
        <fullName evidence="1">FbpB family small basic protein</fullName>
    </submittedName>
</protein>
<gene>
    <name evidence="1" type="ORF">RWD45_06225</name>
</gene>
<evidence type="ECO:0000313" key="1">
    <source>
        <dbReference type="EMBL" id="MDY0408236.1"/>
    </source>
</evidence>